<proteinExistence type="predicted"/>
<organism evidence="1 2">
    <name type="scientific">Halorientalis persicus</name>
    <dbReference type="NCBI Taxonomy" id="1367881"/>
    <lineage>
        <taxon>Archaea</taxon>
        <taxon>Methanobacteriati</taxon>
        <taxon>Methanobacteriota</taxon>
        <taxon>Stenosarchaea group</taxon>
        <taxon>Halobacteria</taxon>
        <taxon>Halobacteriales</taxon>
        <taxon>Haloarculaceae</taxon>
        <taxon>Halorientalis</taxon>
    </lineage>
</organism>
<gene>
    <name evidence="1" type="ORF">SAMN05216388_101349</name>
</gene>
<sequence length="164" mass="18537">MSSHYITSADHLPEESQAETTLQITDAQTKRIFEARVRIAQDPDKLTDPEPVTVVAGPHENVSETRYIELLDETEASGFDRELLTQLATEQETRSNILNTRSDDLSVLLRYLVETGEYESTANALREIAFSYLAAEHPALIDTYAEVREELDDDPLGRALEQRE</sequence>
<evidence type="ECO:0008006" key="3">
    <source>
        <dbReference type="Google" id="ProtNLM"/>
    </source>
</evidence>
<name>A0A1H8Q3R9_9EURY</name>
<protein>
    <recommendedName>
        <fullName evidence="3">UbiD operon protein</fullName>
    </recommendedName>
</protein>
<keyword evidence="2" id="KW-1185">Reference proteome</keyword>
<evidence type="ECO:0000313" key="2">
    <source>
        <dbReference type="Proteomes" id="UP000198775"/>
    </source>
</evidence>
<dbReference type="EMBL" id="FOCX01000013">
    <property type="protein sequence ID" value="SEO48706.1"/>
    <property type="molecule type" value="Genomic_DNA"/>
</dbReference>
<evidence type="ECO:0000313" key="1">
    <source>
        <dbReference type="EMBL" id="SEO48706.1"/>
    </source>
</evidence>
<accession>A0A1H8Q3R9</accession>
<dbReference type="Proteomes" id="UP000198775">
    <property type="component" value="Unassembled WGS sequence"/>
</dbReference>
<dbReference type="AlphaFoldDB" id="A0A1H8Q3R9"/>
<dbReference type="OrthoDB" id="258012at2157"/>
<reference evidence="2" key="1">
    <citation type="submission" date="2016-10" db="EMBL/GenBank/DDBJ databases">
        <authorList>
            <person name="Varghese N."/>
            <person name="Submissions S."/>
        </authorList>
    </citation>
    <scope>NUCLEOTIDE SEQUENCE [LARGE SCALE GENOMIC DNA]</scope>
    <source>
        <strain evidence="2">IBRC-M 10043</strain>
    </source>
</reference>
<dbReference type="RefSeq" id="WP_092661256.1">
    <property type="nucleotide sequence ID" value="NZ_FOCX01000013.1"/>
</dbReference>